<protein>
    <submittedName>
        <fullName evidence="1">Uncharacterized protein</fullName>
    </submittedName>
</protein>
<evidence type="ECO:0000313" key="2">
    <source>
        <dbReference type="Proteomes" id="UP000297245"/>
    </source>
</evidence>
<organism evidence="1 2">
    <name type="scientific">Dendrothele bispora (strain CBS 962.96)</name>
    <dbReference type="NCBI Taxonomy" id="1314807"/>
    <lineage>
        <taxon>Eukaryota</taxon>
        <taxon>Fungi</taxon>
        <taxon>Dikarya</taxon>
        <taxon>Basidiomycota</taxon>
        <taxon>Agaricomycotina</taxon>
        <taxon>Agaricomycetes</taxon>
        <taxon>Agaricomycetidae</taxon>
        <taxon>Agaricales</taxon>
        <taxon>Agaricales incertae sedis</taxon>
        <taxon>Dendrothele</taxon>
    </lineage>
</organism>
<keyword evidence="2" id="KW-1185">Reference proteome</keyword>
<name>A0A4S8KIG0_DENBC</name>
<feature type="non-terminal residue" evidence="1">
    <location>
        <position position="1"/>
    </location>
</feature>
<dbReference type="OrthoDB" id="2930561at2759"/>
<dbReference type="Proteomes" id="UP000297245">
    <property type="component" value="Unassembled WGS sequence"/>
</dbReference>
<feature type="non-terminal residue" evidence="1">
    <location>
        <position position="53"/>
    </location>
</feature>
<accession>A0A4S8KIG0</accession>
<gene>
    <name evidence="1" type="ORF">K435DRAFT_591538</name>
</gene>
<sequence>IENQSGLHFDPEKGVDVTPELELVWQSLCQKNKYCRPFCDHGWPYYNLMSQLM</sequence>
<proteinExistence type="predicted"/>
<evidence type="ECO:0000313" key="1">
    <source>
        <dbReference type="EMBL" id="THU75101.1"/>
    </source>
</evidence>
<dbReference type="AlphaFoldDB" id="A0A4S8KIG0"/>
<dbReference type="EMBL" id="ML182937">
    <property type="protein sequence ID" value="THU75101.1"/>
    <property type="molecule type" value="Genomic_DNA"/>
</dbReference>
<reference evidence="1 2" key="1">
    <citation type="journal article" date="2019" name="Nat. Ecol. Evol.">
        <title>Megaphylogeny resolves global patterns of mushroom evolution.</title>
        <authorList>
            <person name="Varga T."/>
            <person name="Krizsan K."/>
            <person name="Foldi C."/>
            <person name="Dima B."/>
            <person name="Sanchez-Garcia M."/>
            <person name="Sanchez-Ramirez S."/>
            <person name="Szollosi G.J."/>
            <person name="Szarkandi J.G."/>
            <person name="Papp V."/>
            <person name="Albert L."/>
            <person name="Andreopoulos W."/>
            <person name="Angelini C."/>
            <person name="Antonin V."/>
            <person name="Barry K.W."/>
            <person name="Bougher N.L."/>
            <person name="Buchanan P."/>
            <person name="Buyck B."/>
            <person name="Bense V."/>
            <person name="Catcheside P."/>
            <person name="Chovatia M."/>
            <person name="Cooper J."/>
            <person name="Damon W."/>
            <person name="Desjardin D."/>
            <person name="Finy P."/>
            <person name="Geml J."/>
            <person name="Haridas S."/>
            <person name="Hughes K."/>
            <person name="Justo A."/>
            <person name="Karasinski D."/>
            <person name="Kautmanova I."/>
            <person name="Kiss B."/>
            <person name="Kocsube S."/>
            <person name="Kotiranta H."/>
            <person name="LaButti K.M."/>
            <person name="Lechner B.E."/>
            <person name="Liimatainen K."/>
            <person name="Lipzen A."/>
            <person name="Lukacs Z."/>
            <person name="Mihaltcheva S."/>
            <person name="Morgado L.N."/>
            <person name="Niskanen T."/>
            <person name="Noordeloos M.E."/>
            <person name="Ohm R.A."/>
            <person name="Ortiz-Santana B."/>
            <person name="Ovrebo C."/>
            <person name="Racz N."/>
            <person name="Riley R."/>
            <person name="Savchenko A."/>
            <person name="Shiryaev A."/>
            <person name="Soop K."/>
            <person name="Spirin V."/>
            <person name="Szebenyi C."/>
            <person name="Tomsovsky M."/>
            <person name="Tulloss R.E."/>
            <person name="Uehling J."/>
            <person name="Grigoriev I.V."/>
            <person name="Vagvolgyi C."/>
            <person name="Papp T."/>
            <person name="Martin F.M."/>
            <person name="Miettinen O."/>
            <person name="Hibbett D.S."/>
            <person name="Nagy L.G."/>
        </authorList>
    </citation>
    <scope>NUCLEOTIDE SEQUENCE [LARGE SCALE GENOMIC DNA]</scope>
    <source>
        <strain evidence="1 2">CBS 962.96</strain>
    </source>
</reference>